<accession>A0ABY7JUA6</accession>
<sequence length="142" mass="16898">MNTIYKINELFGKKINQRKIVSILLKIFVFMPILFLIYKSIRADNMKNAITIYSLLSIISYFLVYYVKNKYIKFIAMFNMVLSVLNLFLFLTIPTVLEIAVYNNVEVIRELNIKELINNTLIYFLLFIIIFITNRIEAYKNN</sequence>
<keyword evidence="1" id="KW-0472">Membrane</keyword>
<keyword evidence="3" id="KW-1185">Reference proteome</keyword>
<gene>
    <name evidence="2" type="ORF">O0R46_03285</name>
</gene>
<evidence type="ECO:0000256" key="1">
    <source>
        <dbReference type="SAM" id="Phobius"/>
    </source>
</evidence>
<protein>
    <submittedName>
        <fullName evidence="2">Uncharacterized protein</fullName>
    </submittedName>
</protein>
<keyword evidence="1" id="KW-1133">Transmembrane helix</keyword>
<keyword evidence="1" id="KW-0812">Transmembrane</keyword>
<feature type="transmembrane region" description="Helical" evidence="1">
    <location>
        <begin position="116"/>
        <end position="136"/>
    </location>
</feature>
<feature type="transmembrane region" description="Helical" evidence="1">
    <location>
        <begin position="50"/>
        <end position="67"/>
    </location>
</feature>
<organism evidence="2 3">
    <name type="scientific">Peptostreptococcus equinus</name>
    <dbReference type="NCBI Taxonomy" id="3003601"/>
    <lineage>
        <taxon>Bacteria</taxon>
        <taxon>Bacillati</taxon>
        <taxon>Bacillota</taxon>
        <taxon>Clostridia</taxon>
        <taxon>Peptostreptococcales</taxon>
        <taxon>Peptostreptococcaceae</taxon>
        <taxon>Peptostreptococcus</taxon>
    </lineage>
</organism>
<feature type="transmembrane region" description="Helical" evidence="1">
    <location>
        <begin position="20"/>
        <end position="38"/>
    </location>
</feature>
<reference evidence="2" key="1">
    <citation type="submission" date="2022-12" db="EMBL/GenBank/DDBJ databases">
        <title>Peptostreptococcus.</title>
        <authorList>
            <person name="Lee S.H."/>
        </authorList>
    </citation>
    <scope>NUCLEOTIDE SEQUENCE</scope>
    <source>
        <strain evidence="2">CBA3647</strain>
    </source>
</reference>
<feature type="transmembrane region" description="Helical" evidence="1">
    <location>
        <begin position="74"/>
        <end position="96"/>
    </location>
</feature>
<dbReference type="RefSeq" id="WP_269312153.1">
    <property type="nucleotide sequence ID" value="NZ_CP114052.1"/>
</dbReference>
<dbReference type="Proteomes" id="UP001164187">
    <property type="component" value="Chromosome"/>
</dbReference>
<evidence type="ECO:0000313" key="3">
    <source>
        <dbReference type="Proteomes" id="UP001164187"/>
    </source>
</evidence>
<name>A0ABY7JUA6_9FIRM</name>
<proteinExistence type="predicted"/>
<dbReference type="EMBL" id="CP114052">
    <property type="protein sequence ID" value="WAW15482.1"/>
    <property type="molecule type" value="Genomic_DNA"/>
</dbReference>
<evidence type="ECO:0000313" key="2">
    <source>
        <dbReference type="EMBL" id="WAW15482.1"/>
    </source>
</evidence>